<dbReference type="eggNOG" id="KOG3644">
    <property type="taxonomic scope" value="Eukaryota"/>
</dbReference>
<feature type="domain" description="Neurotransmitter-gated ion-channel transmembrane" evidence="9">
    <location>
        <begin position="153"/>
        <end position="237"/>
    </location>
</feature>
<evidence type="ECO:0000256" key="2">
    <source>
        <dbReference type="ARBA" id="ARBA00004236"/>
    </source>
</evidence>
<dbReference type="SUPFAM" id="SSF90112">
    <property type="entry name" value="Neurotransmitter-gated ion-channel transmembrane pore"/>
    <property type="match status" value="1"/>
</dbReference>
<accession>T1JD83</accession>
<dbReference type="STRING" id="126957.T1JD83"/>
<dbReference type="GO" id="GO:0099095">
    <property type="term" value="F:ligand-gated monoatomic anion channel activity"/>
    <property type="evidence" value="ECO:0007669"/>
    <property type="project" value="UniProtKB-ARBA"/>
</dbReference>
<name>T1JD83_STRMM</name>
<evidence type="ECO:0000256" key="6">
    <source>
        <dbReference type="ARBA" id="ARBA00023303"/>
    </source>
</evidence>
<dbReference type="EMBL" id="JH432100">
    <property type="status" value="NOT_ANNOTATED_CDS"/>
    <property type="molecule type" value="Genomic_DNA"/>
</dbReference>
<dbReference type="InterPro" id="IPR006201">
    <property type="entry name" value="Neur_channel"/>
</dbReference>
<evidence type="ECO:0000313" key="11">
    <source>
        <dbReference type="Proteomes" id="UP000014500"/>
    </source>
</evidence>
<dbReference type="PANTHER" id="PTHR18945">
    <property type="entry name" value="NEUROTRANSMITTER GATED ION CHANNEL"/>
    <property type="match status" value="1"/>
</dbReference>
<dbReference type="GO" id="GO:0004888">
    <property type="term" value="F:transmembrane signaling receptor activity"/>
    <property type="evidence" value="ECO:0007669"/>
    <property type="project" value="InterPro"/>
</dbReference>
<dbReference type="HOGENOM" id="CLU_010920_1_2_1"/>
<dbReference type="Gene3D" id="2.70.170.10">
    <property type="entry name" value="Neurotransmitter-gated ion-channel ligand-binding domain"/>
    <property type="match status" value="1"/>
</dbReference>
<keyword evidence="7" id="KW-0812">Transmembrane</keyword>
<dbReference type="EnsemblMetazoa" id="SMAR011759-RA">
    <property type="protein sequence ID" value="SMAR011759-PA"/>
    <property type="gene ID" value="SMAR011759"/>
</dbReference>
<keyword evidence="4" id="KW-1003">Cell membrane</keyword>
<keyword evidence="5" id="KW-0406">Ion transport</keyword>
<feature type="transmembrane region" description="Helical" evidence="7">
    <location>
        <begin position="211"/>
        <end position="233"/>
    </location>
</feature>
<dbReference type="PhylomeDB" id="T1JD83"/>
<keyword evidence="7" id="KW-0472">Membrane</keyword>
<keyword evidence="3" id="KW-0813">Transport</keyword>
<keyword evidence="7" id="KW-1133">Transmembrane helix</keyword>
<dbReference type="Proteomes" id="UP000014500">
    <property type="component" value="Unassembled WGS sequence"/>
</dbReference>
<dbReference type="SUPFAM" id="SSF63712">
    <property type="entry name" value="Nicotinic receptor ligand binding domain-like"/>
    <property type="match status" value="1"/>
</dbReference>
<dbReference type="Gene3D" id="1.20.58.390">
    <property type="entry name" value="Neurotransmitter-gated ion-channel transmembrane domain"/>
    <property type="match status" value="1"/>
</dbReference>
<dbReference type="CDD" id="cd19049">
    <property type="entry name" value="LGIC_TM_anion"/>
    <property type="match status" value="1"/>
</dbReference>
<dbReference type="InterPro" id="IPR006028">
    <property type="entry name" value="GABAA/Glycine_rcpt"/>
</dbReference>
<evidence type="ECO:0000256" key="4">
    <source>
        <dbReference type="ARBA" id="ARBA00022475"/>
    </source>
</evidence>
<evidence type="ECO:0000256" key="1">
    <source>
        <dbReference type="ARBA" id="ARBA00004141"/>
    </source>
</evidence>
<protein>
    <recommendedName>
        <fullName evidence="9">Neurotransmitter-gated ion-channel transmembrane domain-containing protein</fullName>
    </recommendedName>
</protein>
<dbReference type="AlphaFoldDB" id="T1JD83"/>
<dbReference type="InterPro" id="IPR036734">
    <property type="entry name" value="Neur_chan_lig-bd_sf"/>
</dbReference>
<keyword evidence="6" id="KW-0407">Ion channel</keyword>
<evidence type="ECO:0000259" key="9">
    <source>
        <dbReference type="Pfam" id="PF02932"/>
    </source>
</evidence>
<feature type="signal peptide" evidence="8">
    <location>
        <begin position="1"/>
        <end position="19"/>
    </location>
</feature>
<sequence length="268" mass="30999">MMLMFMVLLFILRSDEASSDDDDWSKDIVPKNYSGTSTATDVYVHWELETKGIIKLSALDMEFSADLRLRIAWTDNQLTIKYDDYKVLTKNIMQKIFFPYLEFTNCKACHPLMTDPEKFTFVLNRKEIIHKFRFCFTYKYVFERAVLQHLLVTFVPSILIVILSWISFWLDADLAAPRVALGQTSLLTLAAQFNNAQRNLPSASNVKALDIWMFVCIFLAFASIVEFALAYNFREIRKIAPQNGQISSLVIRNNNVEMTRKVRGTPTT</sequence>
<evidence type="ECO:0000313" key="10">
    <source>
        <dbReference type="EnsemblMetazoa" id="SMAR011759-PA"/>
    </source>
</evidence>
<evidence type="ECO:0000256" key="3">
    <source>
        <dbReference type="ARBA" id="ARBA00022448"/>
    </source>
</evidence>
<dbReference type="GO" id="GO:0005886">
    <property type="term" value="C:plasma membrane"/>
    <property type="evidence" value="ECO:0007669"/>
    <property type="project" value="UniProtKB-SubCell"/>
</dbReference>
<dbReference type="PRINTS" id="PR00253">
    <property type="entry name" value="GABAARECEPTR"/>
</dbReference>
<dbReference type="InterPro" id="IPR038050">
    <property type="entry name" value="Neuro_actylchol_rec"/>
</dbReference>
<reference evidence="11" key="1">
    <citation type="submission" date="2011-05" db="EMBL/GenBank/DDBJ databases">
        <authorList>
            <person name="Richards S.R."/>
            <person name="Qu J."/>
            <person name="Jiang H."/>
            <person name="Jhangiani S.N."/>
            <person name="Agravi P."/>
            <person name="Goodspeed R."/>
            <person name="Gross S."/>
            <person name="Mandapat C."/>
            <person name="Jackson L."/>
            <person name="Mathew T."/>
            <person name="Pu L."/>
            <person name="Thornton R."/>
            <person name="Saada N."/>
            <person name="Wilczek-Boney K.B."/>
            <person name="Lee S."/>
            <person name="Kovar C."/>
            <person name="Wu Y."/>
            <person name="Scherer S.E."/>
            <person name="Worley K.C."/>
            <person name="Muzny D.M."/>
            <person name="Gibbs R."/>
        </authorList>
    </citation>
    <scope>NUCLEOTIDE SEQUENCE</scope>
    <source>
        <strain evidence="11">Brora</strain>
    </source>
</reference>
<dbReference type="GO" id="GO:0005230">
    <property type="term" value="F:extracellular ligand-gated monoatomic ion channel activity"/>
    <property type="evidence" value="ECO:0007669"/>
    <property type="project" value="InterPro"/>
</dbReference>
<feature type="transmembrane region" description="Helical" evidence="7">
    <location>
        <begin position="146"/>
        <end position="168"/>
    </location>
</feature>
<keyword evidence="11" id="KW-1185">Reference proteome</keyword>
<comment type="subcellular location">
    <subcellularLocation>
        <location evidence="2">Cell membrane</location>
    </subcellularLocation>
    <subcellularLocation>
        <location evidence="1">Membrane</location>
        <topology evidence="1">Multi-pass membrane protein</topology>
    </subcellularLocation>
</comment>
<feature type="chain" id="PRO_5004590413" description="Neurotransmitter-gated ion-channel transmembrane domain-containing protein" evidence="8">
    <location>
        <begin position="20"/>
        <end position="268"/>
    </location>
</feature>
<evidence type="ECO:0000256" key="7">
    <source>
        <dbReference type="SAM" id="Phobius"/>
    </source>
</evidence>
<keyword evidence="8" id="KW-0732">Signal</keyword>
<dbReference type="InterPro" id="IPR006029">
    <property type="entry name" value="Neurotrans-gated_channel_TM"/>
</dbReference>
<dbReference type="GO" id="GO:0005254">
    <property type="term" value="F:chloride channel activity"/>
    <property type="evidence" value="ECO:0007669"/>
    <property type="project" value="UniProtKB-ARBA"/>
</dbReference>
<evidence type="ECO:0000256" key="8">
    <source>
        <dbReference type="SAM" id="SignalP"/>
    </source>
</evidence>
<reference evidence="10" key="2">
    <citation type="submission" date="2015-02" db="UniProtKB">
        <authorList>
            <consortium name="EnsemblMetazoa"/>
        </authorList>
    </citation>
    <scope>IDENTIFICATION</scope>
</reference>
<organism evidence="10 11">
    <name type="scientific">Strigamia maritima</name>
    <name type="common">European centipede</name>
    <name type="synonym">Geophilus maritimus</name>
    <dbReference type="NCBI Taxonomy" id="126957"/>
    <lineage>
        <taxon>Eukaryota</taxon>
        <taxon>Metazoa</taxon>
        <taxon>Ecdysozoa</taxon>
        <taxon>Arthropoda</taxon>
        <taxon>Myriapoda</taxon>
        <taxon>Chilopoda</taxon>
        <taxon>Pleurostigmophora</taxon>
        <taxon>Geophilomorpha</taxon>
        <taxon>Linotaeniidae</taxon>
        <taxon>Strigamia</taxon>
    </lineage>
</organism>
<evidence type="ECO:0000256" key="5">
    <source>
        <dbReference type="ARBA" id="ARBA00023065"/>
    </source>
</evidence>
<proteinExistence type="predicted"/>
<dbReference type="Pfam" id="PF02932">
    <property type="entry name" value="Neur_chan_memb"/>
    <property type="match status" value="1"/>
</dbReference>
<dbReference type="InterPro" id="IPR036719">
    <property type="entry name" value="Neuro-gated_channel_TM_sf"/>
</dbReference>